<evidence type="ECO:0000313" key="2">
    <source>
        <dbReference type="EMBL" id="ETO68150.1"/>
    </source>
</evidence>
<evidence type="ECO:0008006" key="4">
    <source>
        <dbReference type="Google" id="ProtNLM"/>
    </source>
</evidence>
<dbReference type="EMBL" id="ANJA01002759">
    <property type="protein sequence ID" value="ETO68150.1"/>
    <property type="molecule type" value="Genomic_DNA"/>
</dbReference>
<feature type="non-terminal residue" evidence="2">
    <location>
        <position position="1"/>
    </location>
</feature>
<accession>A0A080ZND9</accession>
<organism evidence="2 3">
    <name type="scientific">Phytophthora nicotianae P1976</name>
    <dbReference type="NCBI Taxonomy" id="1317066"/>
    <lineage>
        <taxon>Eukaryota</taxon>
        <taxon>Sar</taxon>
        <taxon>Stramenopiles</taxon>
        <taxon>Oomycota</taxon>
        <taxon>Peronosporomycetes</taxon>
        <taxon>Peronosporales</taxon>
        <taxon>Peronosporaceae</taxon>
        <taxon>Phytophthora</taxon>
    </lineage>
</organism>
<feature type="region of interest" description="Disordered" evidence="1">
    <location>
        <begin position="75"/>
        <end position="105"/>
    </location>
</feature>
<name>A0A080ZND9_PHYNI</name>
<protein>
    <recommendedName>
        <fullName evidence="4">RxLR effector protein</fullName>
    </recommendedName>
</protein>
<reference evidence="2 3" key="1">
    <citation type="submission" date="2013-11" db="EMBL/GenBank/DDBJ databases">
        <title>The Genome Sequence of Phytophthora parasitica P1976.</title>
        <authorList>
            <consortium name="The Broad Institute Genomics Platform"/>
            <person name="Russ C."/>
            <person name="Tyler B."/>
            <person name="Panabieres F."/>
            <person name="Shan W."/>
            <person name="Tripathy S."/>
            <person name="Grunwald N."/>
            <person name="Machado M."/>
            <person name="Johnson C.S."/>
            <person name="Walker B."/>
            <person name="Young S."/>
            <person name="Zeng Q."/>
            <person name="Gargeya S."/>
            <person name="Fitzgerald M."/>
            <person name="Haas B."/>
            <person name="Abouelleil A."/>
            <person name="Allen A.W."/>
            <person name="Alvarado L."/>
            <person name="Arachchi H.M."/>
            <person name="Berlin A.M."/>
            <person name="Chapman S.B."/>
            <person name="Gainer-Dewar J."/>
            <person name="Goldberg J."/>
            <person name="Griggs A."/>
            <person name="Gujja S."/>
            <person name="Hansen M."/>
            <person name="Howarth C."/>
            <person name="Imamovic A."/>
            <person name="Ireland A."/>
            <person name="Larimer J."/>
            <person name="McCowan C."/>
            <person name="Murphy C."/>
            <person name="Pearson M."/>
            <person name="Poon T.W."/>
            <person name="Priest M."/>
            <person name="Roberts A."/>
            <person name="Saif S."/>
            <person name="Shea T."/>
            <person name="Sisk P."/>
            <person name="Sykes S."/>
            <person name="Wortman J."/>
            <person name="Nusbaum C."/>
            <person name="Birren B."/>
        </authorList>
    </citation>
    <scope>NUCLEOTIDE SEQUENCE [LARGE SCALE GENOMIC DNA]</scope>
    <source>
        <strain evidence="2 3">P1976</strain>
    </source>
</reference>
<evidence type="ECO:0000256" key="1">
    <source>
        <dbReference type="SAM" id="MobiDB-lite"/>
    </source>
</evidence>
<sequence length="105" mass="11493">GESADEILTKLKPDTGLKNALASPDLKALEKYVNELNTKTRNNKVSVIGIFTTHYGDDAVARALVTAQRRMVSKKSVDDAKAARRWLRSSRQSDDGGVGRLHEAV</sequence>
<comment type="caution">
    <text evidence="2">The sequence shown here is derived from an EMBL/GenBank/DDBJ whole genome shotgun (WGS) entry which is preliminary data.</text>
</comment>
<dbReference type="AlphaFoldDB" id="A0A080ZND9"/>
<gene>
    <name evidence="2" type="ORF">F444_14997</name>
</gene>
<evidence type="ECO:0000313" key="3">
    <source>
        <dbReference type="Proteomes" id="UP000028582"/>
    </source>
</evidence>
<proteinExistence type="predicted"/>
<dbReference type="Proteomes" id="UP000028582">
    <property type="component" value="Unassembled WGS sequence"/>
</dbReference>